<dbReference type="Gene3D" id="2.60.120.10">
    <property type="entry name" value="Jelly Rolls"/>
    <property type="match status" value="1"/>
</dbReference>
<dbReference type="EMBL" id="CP047898">
    <property type="protein sequence ID" value="QHK18918.1"/>
    <property type="molecule type" value="Genomic_DNA"/>
</dbReference>
<evidence type="ECO:0000313" key="2">
    <source>
        <dbReference type="Proteomes" id="UP000464186"/>
    </source>
</evidence>
<dbReference type="KEGG" id="psey:GU243_03125"/>
<dbReference type="SUPFAM" id="SSF51182">
    <property type="entry name" value="RmlC-like cupins"/>
    <property type="match status" value="1"/>
</dbReference>
<dbReference type="Proteomes" id="UP000464186">
    <property type="component" value="Chromosome"/>
</dbReference>
<reference evidence="1 2" key="1">
    <citation type="submission" date="2020-01" db="EMBL/GenBank/DDBJ databases">
        <title>Pseudarthrobacter psychrotolerans sp. nov., isolated from antarctic soil.</title>
        <authorList>
            <person name="Shin Y."/>
            <person name="Park W."/>
        </authorList>
    </citation>
    <scope>NUCLEOTIDE SEQUENCE [LARGE SCALE GENOMIC DNA]</scope>
    <source>
        <strain evidence="1 2">YJ56</strain>
    </source>
</reference>
<dbReference type="InterPro" id="IPR010282">
    <property type="entry name" value="Uncharacterised_HutD/Ves"/>
</dbReference>
<evidence type="ECO:0008006" key="3">
    <source>
        <dbReference type="Google" id="ProtNLM"/>
    </source>
</evidence>
<name>A0A6P1NHU2_9MICC</name>
<dbReference type="Pfam" id="PF05962">
    <property type="entry name" value="HutD"/>
    <property type="match status" value="1"/>
</dbReference>
<gene>
    <name evidence="1" type="ORF">GU243_03125</name>
</gene>
<proteinExistence type="predicted"/>
<dbReference type="AlphaFoldDB" id="A0A6P1NHU2"/>
<protein>
    <recommendedName>
        <fullName evidence="3">HutD family protein</fullName>
    </recommendedName>
</protein>
<organism evidence="1 2">
    <name type="scientific">Pseudarthrobacter psychrotolerans</name>
    <dbReference type="NCBI Taxonomy" id="2697569"/>
    <lineage>
        <taxon>Bacteria</taxon>
        <taxon>Bacillati</taxon>
        <taxon>Actinomycetota</taxon>
        <taxon>Actinomycetes</taxon>
        <taxon>Micrococcales</taxon>
        <taxon>Micrococcaceae</taxon>
        <taxon>Pseudarthrobacter</taxon>
    </lineage>
</organism>
<sequence>MVLPLDLPQTAWANGAGHTREISVSTKSDPQRSSNTHSADYEWRLSLAELTRTADFSILPGIDRVFTLASQGPLAMTVDGLECTLRLGHQVEFTGEAAAAIELDSAVPQLGLNLMTRRGSCTGWTSVQWLNGKLALDPSAGVAAVTVLAGTVLLSDGRKLTDLATLVLDVRAEEIEAEACLLAITTVRRL</sequence>
<accession>A0A6P1NHU2</accession>
<dbReference type="InterPro" id="IPR014710">
    <property type="entry name" value="RmlC-like_jellyroll"/>
</dbReference>
<dbReference type="InterPro" id="IPR011051">
    <property type="entry name" value="RmlC_Cupin_sf"/>
</dbReference>
<dbReference type="PANTHER" id="PTHR37943:SF1">
    <property type="entry name" value="PROTEIN VES"/>
    <property type="match status" value="1"/>
</dbReference>
<dbReference type="PANTHER" id="PTHR37943">
    <property type="entry name" value="PROTEIN VES"/>
    <property type="match status" value="1"/>
</dbReference>
<keyword evidence="2" id="KW-1185">Reference proteome</keyword>
<evidence type="ECO:0000313" key="1">
    <source>
        <dbReference type="EMBL" id="QHK18918.1"/>
    </source>
</evidence>